<dbReference type="InterPro" id="IPR036397">
    <property type="entry name" value="RNaseH_sf"/>
</dbReference>
<accession>A0A371HHS4</accession>
<dbReference type="PROSITE" id="PS50994">
    <property type="entry name" value="INTEGRASE"/>
    <property type="match status" value="1"/>
</dbReference>
<dbReference type="OrthoDB" id="1713704at2759"/>
<keyword evidence="3" id="KW-1185">Reference proteome</keyword>
<proteinExistence type="predicted"/>
<dbReference type="Gene3D" id="3.30.420.10">
    <property type="entry name" value="Ribonuclease H-like superfamily/Ribonuclease H"/>
    <property type="match status" value="1"/>
</dbReference>
<dbReference type="EMBL" id="QJKJ01002569">
    <property type="protein sequence ID" value="RDY02254.1"/>
    <property type="molecule type" value="Genomic_DNA"/>
</dbReference>
<dbReference type="GO" id="GO:0015074">
    <property type="term" value="P:DNA integration"/>
    <property type="evidence" value="ECO:0007669"/>
    <property type="project" value="InterPro"/>
</dbReference>
<dbReference type="PANTHER" id="PTHR37984">
    <property type="entry name" value="PROTEIN CBG26694"/>
    <property type="match status" value="1"/>
</dbReference>
<sequence>MYRDGWRLKPPKLTMLKFGVPRALISDQGSHFYNHTMATLLDKYGVVHRVATTYHPHTNDQAEVFSREIKKLLQKDGKS</sequence>
<dbReference type="AlphaFoldDB" id="A0A371HHS4"/>
<evidence type="ECO:0000313" key="3">
    <source>
        <dbReference type="Proteomes" id="UP000257109"/>
    </source>
</evidence>
<feature type="non-terminal residue" evidence="2">
    <location>
        <position position="1"/>
    </location>
</feature>
<reference evidence="2" key="1">
    <citation type="submission" date="2018-05" db="EMBL/GenBank/DDBJ databases">
        <title>Draft genome of Mucuna pruriens seed.</title>
        <authorList>
            <person name="Nnadi N.E."/>
            <person name="Vos R."/>
            <person name="Hasami M.H."/>
            <person name="Devisetty U.K."/>
            <person name="Aguiy J.C."/>
        </authorList>
    </citation>
    <scope>NUCLEOTIDE SEQUENCE [LARGE SCALE GENOMIC DNA]</scope>
    <source>
        <strain evidence="2">JCA_2017</strain>
    </source>
</reference>
<organism evidence="2 3">
    <name type="scientific">Mucuna pruriens</name>
    <name type="common">Velvet bean</name>
    <name type="synonym">Dolichos pruriens</name>
    <dbReference type="NCBI Taxonomy" id="157652"/>
    <lineage>
        <taxon>Eukaryota</taxon>
        <taxon>Viridiplantae</taxon>
        <taxon>Streptophyta</taxon>
        <taxon>Embryophyta</taxon>
        <taxon>Tracheophyta</taxon>
        <taxon>Spermatophyta</taxon>
        <taxon>Magnoliopsida</taxon>
        <taxon>eudicotyledons</taxon>
        <taxon>Gunneridae</taxon>
        <taxon>Pentapetalae</taxon>
        <taxon>rosids</taxon>
        <taxon>fabids</taxon>
        <taxon>Fabales</taxon>
        <taxon>Fabaceae</taxon>
        <taxon>Papilionoideae</taxon>
        <taxon>50 kb inversion clade</taxon>
        <taxon>NPAAA clade</taxon>
        <taxon>indigoferoid/millettioid clade</taxon>
        <taxon>Phaseoleae</taxon>
        <taxon>Mucuna</taxon>
    </lineage>
</organism>
<dbReference type="InterPro" id="IPR012337">
    <property type="entry name" value="RNaseH-like_sf"/>
</dbReference>
<evidence type="ECO:0000259" key="1">
    <source>
        <dbReference type="PROSITE" id="PS50994"/>
    </source>
</evidence>
<gene>
    <name evidence="2" type="ORF">CR513_14304</name>
</gene>
<dbReference type="PANTHER" id="PTHR37984:SF5">
    <property type="entry name" value="PROTEIN NYNRIN-LIKE"/>
    <property type="match status" value="1"/>
</dbReference>
<comment type="caution">
    <text evidence="2">The sequence shown here is derived from an EMBL/GenBank/DDBJ whole genome shotgun (WGS) entry which is preliminary data.</text>
</comment>
<name>A0A371HHS4_MUCPR</name>
<feature type="domain" description="Integrase catalytic" evidence="1">
    <location>
        <begin position="1"/>
        <end position="79"/>
    </location>
</feature>
<protein>
    <recommendedName>
        <fullName evidence="1">Integrase catalytic domain-containing protein</fullName>
    </recommendedName>
</protein>
<evidence type="ECO:0000313" key="2">
    <source>
        <dbReference type="EMBL" id="RDY02254.1"/>
    </source>
</evidence>
<dbReference type="SUPFAM" id="SSF53098">
    <property type="entry name" value="Ribonuclease H-like"/>
    <property type="match status" value="1"/>
</dbReference>
<dbReference type="InterPro" id="IPR050951">
    <property type="entry name" value="Retrovirus_Pol_polyprotein"/>
</dbReference>
<dbReference type="GO" id="GO:0003676">
    <property type="term" value="F:nucleic acid binding"/>
    <property type="evidence" value="ECO:0007669"/>
    <property type="project" value="InterPro"/>
</dbReference>
<dbReference type="Proteomes" id="UP000257109">
    <property type="component" value="Unassembled WGS sequence"/>
</dbReference>
<dbReference type="InterPro" id="IPR001584">
    <property type="entry name" value="Integrase_cat-core"/>
</dbReference>